<keyword evidence="1" id="KW-0732">Signal</keyword>
<dbReference type="RefSeq" id="WP_344884040.1">
    <property type="nucleotide sequence ID" value="NZ_BAABAL010000021.1"/>
</dbReference>
<sequence length="177" mass="18843">MKKGNKKTAAIVAGLVGVVSLIGSGSASAALRPDAATGKYCVITLKKLQPGEATSKVTSQRCGDDPAAFEMAKSAATSLAFLHEHDNLGGTWRMYQGDDGPCDASGYGIDWVGAVMHHKTSSILTNNWCNSLTLFHNSYRDPSAGSAYISDPGVVAARWNSLPQFNDRTASFNIFRR</sequence>
<dbReference type="EMBL" id="BAABAL010000021">
    <property type="protein sequence ID" value="GAA4032226.1"/>
    <property type="molecule type" value="Genomic_DNA"/>
</dbReference>
<accession>A0ABP7TWD1</accession>
<keyword evidence="3" id="KW-1185">Reference proteome</keyword>
<evidence type="ECO:0000313" key="3">
    <source>
        <dbReference type="Proteomes" id="UP001501747"/>
    </source>
</evidence>
<evidence type="ECO:0000313" key="2">
    <source>
        <dbReference type="EMBL" id="GAA4032226.1"/>
    </source>
</evidence>
<reference evidence="3" key="1">
    <citation type="journal article" date="2019" name="Int. J. Syst. Evol. Microbiol.">
        <title>The Global Catalogue of Microorganisms (GCM) 10K type strain sequencing project: providing services to taxonomists for standard genome sequencing and annotation.</title>
        <authorList>
            <consortium name="The Broad Institute Genomics Platform"/>
            <consortium name="The Broad Institute Genome Sequencing Center for Infectious Disease"/>
            <person name="Wu L."/>
            <person name="Ma J."/>
        </authorList>
    </citation>
    <scope>NUCLEOTIDE SEQUENCE [LARGE SCALE GENOMIC DNA]</scope>
    <source>
        <strain evidence="3">JCM 17342</strain>
    </source>
</reference>
<name>A0ABP7TWD1_9PSEU</name>
<dbReference type="Proteomes" id="UP001501747">
    <property type="component" value="Unassembled WGS sequence"/>
</dbReference>
<organism evidence="2 3">
    <name type="scientific">Allokutzneria multivorans</name>
    <dbReference type="NCBI Taxonomy" id="1142134"/>
    <lineage>
        <taxon>Bacteria</taxon>
        <taxon>Bacillati</taxon>
        <taxon>Actinomycetota</taxon>
        <taxon>Actinomycetes</taxon>
        <taxon>Pseudonocardiales</taxon>
        <taxon>Pseudonocardiaceae</taxon>
        <taxon>Allokutzneria</taxon>
    </lineage>
</organism>
<comment type="caution">
    <text evidence="2">The sequence shown here is derived from an EMBL/GenBank/DDBJ whole genome shotgun (WGS) entry which is preliminary data.</text>
</comment>
<evidence type="ECO:0008006" key="4">
    <source>
        <dbReference type="Google" id="ProtNLM"/>
    </source>
</evidence>
<gene>
    <name evidence="2" type="ORF">GCM10022247_66560</name>
</gene>
<protein>
    <recommendedName>
        <fullName evidence="4">Peptidase inhibitor family I36</fullName>
    </recommendedName>
</protein>
<evidence type="ECO:0000256" key="1">
    <source>
        <dbReference type="SAM" id="SignalP"/>
    </source>
</evidence>
<feature type="chain" id="PRO_5046106672" description="Peptidase inhibitor family I36" evidence="1">
    <location>
        <begin position="30"/>
        <end position="177"/>
    </location>
</feature>
<proteinExistence type="predicted"/>
<feature type="signal peptide" evidence="1">
    <location>
        <begin position="1"/>
        <end position="29"/>
    </location>
</feature>